<keyword evidence="3" id="KW-0233">DNA recombination</keyword>
<gene>
    <name evidence="5" type="ORF">DIU31_024935</name>
    <name evidence="6" type="ORF">J3L21_02495</name>
</gene>
<dbReference type="InterPro" id="IPR050090">
    <property type="entry name" value="Tyrosine_recombinase_XerCD"/>
</dbReference>
<dbReference type="GO" id="GO:0015074">
    <property type="term" value="P:DNA integration"/>
    <property type="evidence" value="ECO:0007669"/>
    <property type="project" value="InterPro"/>
</dbReference>
<dbReference type="Proteomes" id="UP000250557">
    <property type="component" value="Chromosome"/>
</dbReference>
<reference evidence="5 7" key="1">
    <citation type="submission" date="2019-08" db="EMBL/GenBank/DDBJ databases">
        <title>Comparative genome analysis confer to the adaptation heavy metal polluted environment.</title>
        <authorList>
            <person name="Li Y."/>
        </authorList>
    </citation>
    <scope>NUCLEOTIDE SEQUENCE [LARGE SCALE GENOMIC DNA]</scope>
    <source>
        <strain evidence="5 7">P2</strain>
    </source>
</reference>
<dbReference type="InterPro" id="IPR002104">
    <property type="entry name" value="Integrase_catalytic"/>
</dbReference>
<dbReference type="AlphaFoldDB" id="A0AAE6JJ43"/>
<dbReference type="SUPFAM" id="SSF56349">
    <property type="entry name" value="DNA breaking-rejoining enzymes"/>
    <property type="match status" value="1"/>
</dbReference>
<evidence type="ECO:0000313" key="6">
    <source>
        <dbReference type="EMBL" id="QTE50873.1"/>
    </source>
</evidence>
<dbReference type="PROSITE" id="PS51898">
    <property type="entry name" value="TYR_RECOMBINASE"/>
    <property type="match status" value="1"/>
</dbReference>
<dbReference type="EMBL" id="CP071880">
    <property type="protein sequence ID" value="QTE50873.1"/>
    <property type="molecule type" value="Genomic_DNA"/>
</dbReference>
<dbReference type="CDD" id="cd01185">
    <property type="entry name" value="INTN1_C_like"/>
    <property type="match status" value="1"/>
</dbReference>
<dbReference type="Pfam" id="PF00589">
    <property type="entry name" value="Phage_integrase"/>
    <property type="match status" value="1"/>
</dbReference>
<dbReference type="EMBL" id="CP043451">
    <property type="protein sequence ID" value="QEM06596.1"/>
    <property type="molecule type" value="Genomic_DNA"/>
</dbReference>
<reference evidence="6 8" key="2">
    <citation type="submission" date="2021-03" db="EMBL/GenBank/DDBJ databases">
        <title>Mucilaginibacter strains isolated from gold and copper mining confer multi heavy-metal resistance.</title>
        <authorList>
            <person name="Li Y."/>
        </authorList>
    </citation>
    <scope>NUCLEOTIDE SEQUENCE [LARGE SCALE GENOMIC DNA]</scope>
    <source>
        <strain evidence="6 8">P2-4</strain>
    </source>
</reference>
<dbReference type="InterPro" id="IPR011010">
    <property type="entry name" value="DNA_brk_join_enz"/>
</dbReference>
<dbReference type="Pfam" id="PF13102">
    <property type="entry name" value="Phage_int_SAM_5"/>
    <property type="match status" value="1"/>
</dbReference>
<dbReference type="InterPro" id="IPR010998">
    <property type="entry name" value="Integrase_recombinase_N"/>
</dbReference>
<comment type="similarity">
    <text evidence="1">Belongs to the 'phage' integrase family.</text>
</comment>
<name>A0AAE6JJ43_9SPHI</name>
<keyword evidence="2" id="KW-0238">DNA-binding</keyword>
<evidence type="ECO:0000313" key="8">
    <source>
        <dbReference type="Proteomes" id="UP000663940"/>
    </source>
</evidence>
<evidence type="ECO:0000313" key="5">
    <source>
        <dbReference type="EMBL" id="QEM06596.1"/>
    </source>
</evidence>
<dbReference type="GO" id="GO:0006310">
    <property type="term" value="P:DNA recombination"/>
    <property type="evidence" value="ECO:0007669"/>
    <property type="project" value="UniProtKB-KW"/>
</dbReference>
<feature type="domain" description="Tyr recombinase" evidence="4">
    <location>
        <begin position="233"/>
        <end position="431"/>
    </location>
</feature>
<dbReference type="InterPro" id="IPR013762">
    <property type="entry name" value="Integrase-like_cat_sf"/>
</dbReference>
<protein>
    <submittedName>
        <fullName evidence="5">Site-specific integrase</fullName>
    </submittedName>
</protein>
<organism evidence="5 7">
    <name type="scientific">Mucilaginibacter rubeus</name>
    <dbReference type="NCBI Taxonomy" id="2027860"/>
    <lineage>
        <taxon>Bacteria</taxon>
        <taxon>Pseudomonadati</taxon>
        <taxon>Bacteroidota</taxon>
        <taxon>Sphingobacteriia</taxon>
        <taxon>Sphingobacteriales</taxon>
        <taxon>Sphingobacteriaceae</taxon>
        <taxon>Mucilaginibacter</taxon>
    </lineage>
</organism>
<dbReference type="Proteomes" id="UP000663940">
    <property type="component" value="Chromosome"/>
</dbReference>
<dbReference type="GO" id="GO:0003677">
    <property type="term" value="F:DNA binding"/>
    <property type="evidence" value="ECO:0007669"/>
    <property type="project" value="UniProtKB-KW"/>
</dbReference>
<proteinExistence type="inferred from homology"/>
<keyword evidence="8" id="KW-1185">Reference proteome</keyword>
<dbReference type="Gene3D" id="1.10.443.10">
    <property type="entry name" value="Intergrase catalytic core"/>
    <property type="match status" value="1"/>
</dbReference>
<dbReference type="InterPro" id="IPR025269">
    <property type="entry name" value="SAM-like_dom"/>
</dbReference>
<evidence type="ECO:0000256" key="1">
    <source>
        <dbReference type="ARBA" id="ARBA00008857"/>
    </source>
</evidence>
<sequence>MGVKRKYGRFYLDTKPDVQGCLPLIFEFTNRGLRDTDGKYKRNRLRHYTGMRVPGKKLANRKVLNYACWDTRQQTARGYRGADDVNAYITTIIDKVSKYIRNKNEQFQPLDIAELKKLITVNHITSHESIVSFCENYLLRYNKPGQESTKKNISTMVSSLKDFADKRPPLLANINKDFMESFVSYLTNVKKNNNTTVEKKISMLQQILREAQEQGLLNTTTALDEMKIKRSATDIIFLKKRELASLEKHTPETDRLVKLKDAFLFGCYTGLRYSDLQQVHQAHYHKKTDKGEQYHVLRFVIKKTRKTHEIALPPKAVAIIDKYWDKQKFKKLLPVPTNQKFNDYLKELCENAKLNTEIEITAQFGSEVQTEIKKKFEIISCHSARHTYAILSLENGMRPEVLQRNLGHSKLSQTMEYVTILDNVRHFETLKAFSA</sequence>
<dbReference type="RefSeq" id="WP_112656249.1">
    <property type="nucleotide sequence ID" value="NZ_CP043451.1"/>
</dbReference>
<accession>A0AAE6JJ43</accession>
<evidence type="ECO:0000313" key="7">
    <source>
        <dbReference type="Proteomes" id="UP000250557"/>
    </source>
</evidence>
<dbReference type="Gene3D" id="1.10.150.130">
    <property type="match status" value="1"/>
</dbReference>
<evidence type="ECO:0000256" key="3">
    <source>
        <dbReference type="ARBA" id="ARBA00023172"/>
    </source>
</evidence>
<evidence type="ECO:0000259" key="4">
    <source>
        <dbReference type="PROSITE" id="PS51898"/>
    </source>
</evidence>
<dbReference type="PANTHER" id="PTHR30349:SF64">
    <property type="entry name" value="PROPHAGE INTEGRASE INTD-RELATED"/>
    <property type="match status" value="1"/>
</dbReference>
<dbReference type="PANTHER" id="PTHR30349">
    <property type="entry name" value="PHAGE INTEGRASE-RELATED"/>
    <property type="match status" value="1"/>
</dbReference>
<evidence type="ECO:0000256" key="2">
    <source>
        <dbReference type="ARBA" id="ARBA00023125"/>
    </source>
</evidence>